<feature type="transmembrane region" description="Helical" evidence="1">
    <location>
        <begin position="34"/>
        <end position="56"/>
    </location>
</feature>
<dbReference type="Proteomes" id="UP001139534">
    <property type="component" value="Unassembled WGS sequence"/>
</dbReference>
<gene>
    <name evidence="2" type="ORF">M0651_01375</name>
</gene>
<accession>A0A9X1XVY8</accession>
<dbReference type="RefSeq" id="WP_248550059.1">
    <property type="nucleotide sequence ID" value="NZ_JALPRK010000001.1"/>
</dbReference>
<dbReference type="AlphaFoldDB" id="A0A9X1XVY8"/>
<evidence type="ECO:0000256" key="1">
    <source>
        <dbReference type="SAM" id="Phobius"/>
    </source>
</evidence>
<keyword evidence="3" id="KW-1185">Reference proteome</keyword>
<evidence type="ECO:0000313" key="2">
    <source>
        <dbReference type="EMBL" id="MCK8485821.1"/>
    </source>
</evidence>
<proteinExistence type="predicted"/>
<feature type="transmembrane region" description="Helical" evidence="1">
    <location>
        <begin position="7"/>
        <end position="28"/>
    </location>
</feature>
<dbReference type="InterPro" id="IPR021560">
    <property type="entry name" value="DUF3021"/>
</dbReference>
<protein>
    <submittedName>
        <fullName evidence="2">DUF3021 domain-containing protein</fullName>
    </submittedName>
</protein>
<reference evidence="2" key="1">
    <citation type="submission" date="2022-04" db="EMBL/GenBank/DDBJ databases">
        <authorList>
            <person name="Seo M.-J."/>
        </authorList>
    </citation>
    <scope>NUCLEOTIDE SEQUENCE</scope>
    <source>
        <strain evidence="2">MBLB2552</strain>
    </source>
</reference>
<evidence type="ECO:0000313" key="3">
    <source>
        <dbReference type="Proteomes" id="UP001139534"/>
    </source>
</evidence>
<organism evidence="2 3">
    <name type="scientific">Paenibacillus mellifer</name>
    <dbReference type="NCBI Taxonomy" id="2937794"/>
    <lineage>
        <taxon>Bacteria</taxon>
        <taxon>Bacillati</taxon>
        <taxon>Bacillota</taxon>
        <taxon>Bacilli</taxon>
        <taxon>Bacillales</taxon>
        <taxon>Paenibacillaceae</taxon>
        <taxon>Paenibacillus</taxon>
    </lineage>
</organism>
<feature type="transmembrane region" description="Helical" evidence="1">
    <location>
        <begin position="68"/>
        <end position="89"/>
    </location>
</feature>
<name>A0A9X1XVY8_9BACL</name>
<keyword evidence="1" id="KW-0812">Transmembrane</keyword>
<feature type="transmembrane region" description="Helical" evidence="1">
    <location>
        <begin position="95"/>
        <end position="116"/>
    </location>
</feature>
<dbReference type="Pfam" id="PF11457">
    <property type="entry name" value="DUF3021"/>
    <property type="match status" value="1"/>
</dbReference>
<keyword evidence="1" id="KW-0472">Membrane</keyword>
<comment type="caution">
    <text evidence="2">The sequence shown here is derived from an EMBL/GenBank/DDBJ whole genome shotgun (WGS) entry which is preliminary data.</text>
</comment>
<dbReference type="EMBL" id="JALPRK010000001">
    <property type="protein sequence ID" value="MCK8485821.1"/>
    <property type="molecule type" value="Genomic_DNA"/>
</dbReference>
<sequence length="135" mass="15428">MTQFKTYFTIDCISFTFVILIFSGLSLLDLLPPLTTLIALQIFAMTTCIAFLMTLTDRIPWNSLWPSILVDIGTVLFSVFTIGWLFHVFPMDWPNFTVISGMSVVVYFAVYGVLIIKDRVDADKINQQIQSKHHK</sequence>
<keyword evidence="1" id="KW-1133">Transmembrane helix</keyword>